<comment type="caution">
    <text evidence="3">The sequence shown here is derived from an EMBL/GenBank/DDBJ whole genome shotgun (WGS) entry which is preliminary data.</text>
</comment>
<accession>A0A9Q0AUT3</accession>
<feature type="signal peptide" evidence="1">
    <location>
        <begin position="1"/>
        <end position="21"/>
    </location>
</feature>
<protein>
    <recommendedName>
        <fullName evidence="2">Cellobiose dehydrogenase-like cytochrome domain-containing protein</fullName>
    </recommendedName>
</protein>
<reference evidence="3" key="1">
    <citation type="submission" date="2021-03" db="EMBL/GenBank/DDBJ databases">
        <title>Revisited historic fungal species revealed as producer of novel bioactive compounds through whole genome sequencing and comparative genomics.</title>
        <authorList>
            <person name="Vignolle G.A."/>
            <person name="Hochenegger N."/>
            <person name="Mach R.L."/>
            <person name="Mach-Aigner A.R."/>
            <person name="Javad Rahimi M."/>
            <person name="Salim K.A."/>
            <person name="Chan C.M."/>
            <person name="Lim L.B.L."/>
            <person name="Cai F."/>
            <person name="Druzhinina I.S."/>
            <person name="U'Ren J.M."/>
            <person name="Derntl C."/>
        </authorList>
    </citation>
    <scope>NUCLEOTIDE SEQUENCE</scope>
    <source>
        <strain evidence="3">TUCIM 5799</strain>
    </source>
</reference>
<evidence type="ECO:0000313" key="3">
    <source>
        <dbReference type="EMBL" id="KAI1880023.1"/>
    </source>
</evidence>
<dbReference type="SUPFAM" id="SSF49344">
    <property type="entry name" value="CBD9-like"/>
    <property type="match status" value="1"/>
</dbReference>
<dbReference type="PANTHER" id="PTHR47797">
    <property type="entry name" value="DEHYDROGENASE, PUTATIVE (AFU_ORTHOLOGUE AFUA_8G05805)-RELATED"/>
    <property type="match status" value="1"/>
</dbReference>
<evidence type="ECO:0000256" key="1">
    <source>
        <dbReference type="SAM" id="SignalP"/>
    </source>
</evidence>
<evidence type="ECO:0000259" key="2">
    <source>
        <dbReference type="Pfam" id="PF16010"/>
    </source>
</evidence>
<dbReference type="Proteomes" id="UP000829685">
    <property type="component" value="Unassembled WGS sequence"/>
</dbReference>
<keyword evidence="1" id="KW-0732">Signal</keyword>
<keyword evidence="4" id="KW-1185">Reference proteome</keyword>
<dbReference type="PANTHER" id="PTHR47797:SF5">
    <property type="entry name" value="CELLOBIOSE DEHYDROGENASE CYTOCHROME DOMAIN-CONTAINING PROTEIN"/>
    <property type="match status" value="1"/>
</dbReference>
<dbReference type="OrthoDB" id="413885at2759"/>
<name>A0A9Q0AUT3_9PEZI</name>
<dbReference type="Pfam" id="PF16010">
    <property type="entry name" value="CDH-cyt"/>
    <property type="match status" value="1"/>
</dbReference>
<feature type="domain" description="Cellobiose dehydrogenase-like cytochrome" evidence="2">
    <location>
        <begin position="27"/>
        <end position="209"/>
    </location>
</feature>
<dbReference type="AlphaFoldDB" id="A0A9Q0AUT3"/>
<organism evidence="3 4">
    <name type="scientific">Neoarthrinium moseri</name>
    <dbReference type="NCBI Taxonomy" id="1658444"/>
    <lineage>
        <taxon>Eukaryota</taxon>
        <taxon>Fungi</taxon>
        <taxon>Dikarya</taxon>
        <taxon>Ascomycota</taxon>
        <taxon>Pezizomycotina</taxon>
        <taxon>Sordariomycetes</taxon>
        <taxon>Xylariomycetidae</taxon>
        <taxon>Amphisphaeriales</taxon>
        <taxon>Apiosporaceae</taxon>
        <taxon>Neoarthrinium</taxon>
    </lineage>
</organism>
<dbReference type="EMBL" id="JAFIMR010000003">
    <property type="protein sequence ID" value="KAI1880023.1"/>
    <property type="molecule type" value="Genomic_DNA"/>
</dbReference>
<evidence type="ECO:0000313" key="4">
    <source>
        <dbReference type="Proteomes" id="UP000829685"/>
    </source>
</evidence>
<feature type="chain" id="PRO_5040327550" description="Cellobiose dehydrogenase-like cytochrome domain-containing protein" evidence="1">
    <location>
        <begin position="22"/>
        <end position="216"/>
    </location>
</feature>
<dbReference type="CDD" id="cd09630">
    <property type="entry name" value="CDH_like_cytochrome"/>
    <property type="match status" value="1"/>
</dbReference>
<proteinExistence type="predicted"/>
<dbReference type="Gene3D" id="2.60.40.1210">
    <property type="entry name" value="Cellobiose dehydrogenase, cytochrome domain"/>
    <property type="match status" value="1"/>
</dbReference>
<gene>
    <name evidence="3" type="ORF">JX265_001644</name>
</gene>
<sequence length="216" mass="22712">MRWSIINFGTAILASLPTVFAADSAVWQDSETGFTFSQYAAAYAIGKSLTFRIAVPSTATSSAAYDAVLQISAPLEVGWTGLAWGGTMVTNPLTVAWANGNSAVATVRWATGHVTPNIYSGAQIQVLRTGTHTNGTHWQVTLKCTGCTSFTGSSGKVTILNPNGANRLAFAYSRTKPSNPSSSSSSFGVHEVTNYWSHDFSSAGNANFAALVTKNS</sequence>
<dbReference type="InterPro" id="IPR015920">
    <property type="entry name" value="Cellobiose_DH-like_cyt"/>
</dbReference>